<keyword evidence="5" id="KW-1185">Reference proteome</keyword>
<keyword evidence="3" id="KW-0581">Phagocytosis</keyword>
<evidence type="ECO:0000256" key="4">
    <source>
        <dbReference type="ARBA" id="ARBA00060944"/>
    </source>
</evidence>
<name>A0A6P7T9M0_9MOLL</name>
<dbReference type="InterPro" id="IPR051133">
    <property type="entry name" value="Adapter_Engulfment-Domain"/>
</dbReference>
<dbReference type="FunFam" id="2.30.29.30:FF:000118">
    <property type="entry name" value="GULP PTB domain containing engulfment adaptor 1"/>
    <property type="match status" value="1"/>
</dbReference>
<dbReference type="SMART" id="SM00462">
    <property type="entry name" value="PTB"/>
    <property type="match status" value="1"/>
</dbReference>
<evidence type="ECO:0000256" key="3">
    <source>
        <dbReference type="ARBA" id="ARBA00022907"/>
    </source>
</evidence>
<comment type="similarity">
    <text evidence="4">Belongs to the ced-6 family.</text>
</comment>
<accession>A0A6P7T9M0</accession>
<reference evidence="6" key="1">
    <citation type="submission" date="2025-08" db="UniProtKB">
        <authorList>
            <consortium name="RefSeq"/>
        </authorList>
    </citation>
    <scope>IDENTIFICATION</scope>
</reference>
<evidence type="ECO:0000256" key="1">
    <source>
        <dbReference type="ARBA" id="ARBA00004496"/>
    </source>
</evidence>
<dbReference type="Gene3D" id="2.30.29.30">
    <property type="entry name" value="Pleckstrin-homology domain (PH domain)/Phosphotyrosine-binding domain (PTB)"/>
    <property type="match status" value="1"/>
</dbReference>
<dbReference type="InterPro" id="IPR011993">
    <property type="entry name" value="PH-like_dom_sf"/>
</dbReference>
<protein>
    <submittedName>
        <fullName evidence="6">PTB domain-containing engulfment adapter protein 1 isoform X5</fullName>
    </submittedName>
</protein>
<proteinExistence type="inferred from homology"/>
<keyword evidence="2" id="KW-0963">Cytoplasm</keyword>
<dbReference type="PANTHER" id="PTHR11232">
    <property type="entry name" value="PHOSPHOTYROSINE INTERACTION DOMAIN-CONTAINING FAMILY MEMBER"/>
    <property type="match status" value="1"/>
</dbReference>
<dbReference type="AlphaFoldDB" id="A0A6P7T9M0"/>
<dbReference type="Proteomes" id="UP000515154">
    <property type="component" value="Linkage group LG17"/>
</dbReference>
<evidence type="ECO:0000313" key="6">
    <source>
        <dbReference type="RefSeq" id="XP_029647055.1"/>
    </source>
</evidence>
<dbReference type="SUPFAM" id="SSF50729">
    <property type="entry name" value="PH domain-like"/>
    <property type="match status" value="1"/>
</dbReference>
<dbReference type="GO" id="GO:0005737">
    <property type="term" value="C:cytoplasm"/>
    <property type="evidence" value="ECO:0007669"/>
    <property type="project" value="UniProtKB-SubCell"/>
</dbReference>
<dbReference type="CDD" id="cd01273">
    <property type="entry name" value="PTB_CED-6"/>
    <property type="match status" value="1"/>
</dbReference>
<evidence type="ECO:0000313" key="5">
    <source>
        <dbReference type="Proteomes" id="UP000515154"/>
    </source>
</evidence>
<dbReference type="GO" id="GO:0006909">
    <property type="term" value="P:phagocytosis"/>
    <property type="evidence" value="ECO:0007669"/>
    <property type="project" value="UniProtKB-KW"/>
</dbReference>
<sequence length="393" mass="44250">MHTLTVLRRWSADHLERGSGKRRYSSYLNMKDFGKRKFISLSSEKQRVQSAKDTQNNMRSQTKWVHTPESLLQGHIAYNVKFLGESEVDQPKGIEIVKDVIRKMKFNKHIKKAEGQKPPKVELTISVDGVTILDPKTKIILHQNPLHRISYCADDKSDKRMFTFIAKAADSNKHFCYVFDSEKCAKEITMTVGQAFDLAYRRFVETTGKDIDVRKQFLLLQKKVNTLQQENETLKKRIVDLENLKDKSDVDFYKSANNAGLQANSKKQTSNGDFLNDPSHRSNSPPKPLLQPPPPGKARSASTPNPRQVTSTPPVVVNPLIADSGASSNSDPFGMGDFNPFSTLNTKSNQDIDMAINNADKELLDLQTGFSRGLCFGAEDFSLDDLDPLNQKS</sequence>
<dbReference type="Pfam" id="PF00640">
    <property type="entry name" value="PID"/>
    <property type="match status" value="1"/>
</dbReference>
<dbReference type="RefSeq" id="XP_029647055.1">
    <property type="nucleotide sequence ID" value="XM_029791195.2"/>
</dbReference>
<gene>
    <name evidence="6" type="primary">LOC115220978</name>
</gene>
<dbReference type="InterPro" id="IPR006020">
    <property type="entry name" value="PTB/PI_dom"/>
</dbReference>
<comment type="subcellular location">
    <subcellularLocation>
        <location evidence="1">Cytoplasm</location>
    </subcellularLocation>
</comment>
<organism evidence="5 6">
    <name type="scientific">Octopus sinensis</name>
    <name type="common">East Asian common octopus</name>
    <dbReference type="NCBI Taxonomy" id="2607531"/>
    <lineage>
        <taxon>Eukaryota</taxon>
        <taxon>Metazoa</taxon>
        <taxon>Spiralia</taxon>
        <taxon>Lophotrochozoa</taxon>
        <taxon>Mollusca</taxon>
        <taxon>Cephalopoda</taxon>
        <taxon>Coleoidea</taxon>
        <taxon>Octopodiformes</taxon>
        <taxon>Octopoda</taxon>
        <taxon>Incirrata</taxon>
        <taxon>Octopodidae</taxon>
        <taxon>Octopus</taxon>
    </lineage>
</organism>
<evidence type="ECO:0000256" key="2">
    <source>
        <dbReference type="ARBA" id="ARBA00022490"/>
    </source>
</evidence>
<dbReference type="PROSITE" id="PS01179">
    <property type="entry name" value="PID"/>
    <property type="match status" value="1"/>
</dbReference>
<dbReference type="PANTHER" id="PTHR11232:SF77">
    <property type="entry name" value="GULP PTB DOMAIN CONTAINING ENGULFMENT ADAPTOR 1"/>
    <property type="match status" value="1"/>
</dbReference>